<evidence type="ECO:0000313" key="5">
    <source>
        <dbReference type="Proteomes" id="UP000095546"/>
    </source>
</evidence>
<evidence type="ECO:0000259" key="3">
    <source>
        <dbReference type="PROSITE" id="PS50930"/>
    </source>
</evidence>
<dbReference type="AlphaFoldDB" id="A0A174A8R6"/>
<dbReference type="InterPro" id="IPR011006">
    <property type="entry name" value="CheY-like_superfamily"/>
</dbReference>
<evidence type="ECO:0000256" key="1">
    <source>
        <dbReference type="PROSITE-ProRule" id="PRU00169"/>
    </source>
</evidence>
<dbReference type="InterPro" id="IPR007492">
    <property type="entry name" value="LytTR_DNA-bd_dom"/>
</dbReference>
<evidence type="ECO:0000313" key="4">
    <source>
        <dbReference type="EMBL" id="CUN83778.1"/>
    </source>
</evidence>
<feature type="modified residue" description="4-aspartylphosphate" evidence="1">
    <location>
        <position position="59"/>
    </location>
</feature>
<name>A0A174A8R6_9FIRM</name>
<reference evidence="4 5" key="1">
    <citation type="submission" date="2015-09" db="EMBL/GenBank/DDBJ databases">
        <authorList>
            <consortium name="Pathogen Informatics"/>
        </authorList>
    </citation>
    <scope>NUCLEOTIDE SEQUENCE [LARGE SCALE GENOMIC DNA]</scope>
    <source>
        <strain evidence="4 5">2789STDY5608828</strain>
    </source>
</reference>
<proteinExistence type="predicted"/>
<dbReference type="RefSeq" id="WP_055161907.1">
    <property type="nucleotide sequence ID" value="NZ_CABIWZ010000009.1"/>
</dbReference>
<dbReference type="SMART" id="SM00448">
    <property type="entry name" value="REC"/>
    <property type="match status" value="1"/>
</dbReference>
<dbReference type="Gene3D" id="3.40.50.2300">
    <property type="match status" value="1"/>
</dbReference>
<dbReference type="Gene3D" id="2.40.50.1020">
    <property type="entry name" value="LytTr DNA-binding domain"/>
    <property type="match status" value="1"/>
</dbReference>
<dbReference type="eggNOG" id="COG3279">
    <property type="taxonomic scope" value="Bacteria"/>
</dbReference>
<dbReference type="SMART" id="SM00850">
    <property type="entry name" value="LytTR"/>
    <property type="match status" value="1"/>
</dbReference>
<dbReference type="PROSITE" id="PS50930">
    <property type="entry name" value="HTH_LYTTR"/>
    <property type="match status" value="1"/>
</dbReference>
<dbReference type="GO" id="GO:0003677">
    <property type="term" value="F:DNA binding"/>
    <property type="evidence" value="ECO:0007669"/>
    <property type="project" value="InterPro"/>
</dbReference>
<protein>
    <submittedName>
        <fullName evidence="4">Sensory transduction protein lytR</fullName>
    </submittedName>
</protein>
<dbReference type="PANTHER" id="PTHR37299">
    <property type="entry name" value="TRANSCRIPTIONAL REGULATOR-RELATED"/>
    <property type="match status" value="1"/>
</dbReference>
<gene>
    <name evidence="4" type="primary">lytR_1</name>
    <name evidence="4" type="ORF">ERS852385_01486</name>
</gene>
<dbReference type="STRING" id="187979.ERS852385_01486"/>
<sequence>MLHIAICDDQPDQIQSIRRSSETYFQNKHDTVSYETFDKSFSFVDAIEQGAVFDIVLLDVCMPGILGTEVARELRKYNRATEIIFLTTSDEFAVDAFAVKATDYLLKPFTQSQFSKAMDRAISFIRQRNSAKVVLRLVGGGICIEEIAQILYFESNGHILQVHLADGTVLETRKSGQEMKDALDKIAPGQFASPNKGYIVNLAAVHMIKSDYVEIAGQELPLGKRKYRDFQELYFQFMFTAKQM</sequence>
<dbReference type="PANTHER" id="PTHR37299:SF1">
    <property type="entry name" value="STAGE 0 SPORULATION PROTEIN A HOMOLOG"/>
    <property type="match status" value="1"/>
</dbReference>
<dbReference type="SUPFAM" id="SSF52172">
    <property type="entry name" value="CheY-like"/>
    <property type="match status" value="1"/>
</dbReference>
<accession>A0A174A8R6</accession>
<keyword evidence="5" id="KW-1185">Reference proteome</keyword>
<dbReference type="GO" id="GO:0000156">
    <property type="term" value="F:phosphorelay response regulator activity"/>
    <property type="evidence" value="ECO:0007669"/>
    <property type="project" value="InterPro"/>
</dbReference>
<dbReference type="Proteomes" id="UP000095546">
    <property type="component" value="Unassembled WGS sequence"/>
</dbReference>
<keyword evidence="1" id="KW-0597">Phosphoprotein</keyword>
<evidence type="ECO:0000259" key="2">
    <source>
        <dbReference type="PROSITE" id="PS50110"/>
    </source>
</evidence>
<dbReference type="PROSITE" id="PS50110">
    <property type="entry name" value="RESPONSE_REGULATORY"/>
    <property type="match status" value="1"/>
</dbReference>
<organism evidence="4 5">
    <name type="scientific">Mitsuokella jalaludinii</name>
    <dbReference type="NCBI Taxonomy" id="187979"/>
    <lineage>
        <taxon>Bacteria</taxon>
        <taxon>Bacillati</taxon>
        <taxon>Bacillota</taxon>
        <taxon>Negativicutes</taxon>
        <taxon>Selenomonadales</taxon>
        <taxon>Selenomonadaceae</taxon>
        <taxon>Mitsuokella</taxon>
    </lineage>
</organism>
<dbReference type="Pfam" id="PF04397">
    <property type="entry name" value="LytTR"/>
    <property type="match status" value="1"/>
</dbReference>
<dbReference type="OrthoDB" id="9788600at2"/>
<dbReference type="InterPro" id="IPR046947">
    <property type="entry name" value="LytR-like"/>
</dbReference>
<feature type="domain" description="HTH LytTR-type" evidence="3">
    <location>
        <begin position="138"/>
        <end position="236"/>
    </location>
</feature>
<dbReference type="InterPro" id="IPR001789">
    <property type="entry name" value="Sig_transdc_resp-reg_receiver"/>
</dbReference>
<feature type="domain" description="Response regulatory" evidence="2">
    <location>
        <begin position="3"/>
        <end position="122"/>
    </location>
</feature>
<dbReference type="EMBL" id="CYYU01000009">
    <property type="protein sequence ID" value="CUN83778.1"/>
    <property type="molecule type" value="Genomic_DNA"/>
</dbReference>
<dbReference type="Pfam" id="PF00072">
    <property type="entry name" value="Response_reg"/>
    <property type="match status" value="1"/>
</dbReference>